<reference evidence="2 3" key="1">
    <citation type="submission" date="2017-08" db="EMBL/GenBank/DDBJ databases">
        <title>Reclassification of Bisgaard taxon 37 and 44.</title>
        <authorList>
            <person name="Christensen H."/>
        </authorList>
    </citation>
    <scope>NUCLEOTIDE SEQUENCE [LARGE SCALE GENOMIC DNA]</scope>
    <source>
        <strain evidence="2 3">B96_3</strain>
    </source>
</reference>
<comment type="caution">
    <text evidence="2">The sequence shown here is derived from an EMBL/GenBank/DDBJ whole genome shotgun (WGS) entry which is preliminary data.</text>
</comment>
<dbReference type="OrthoDB" id="5678335at2"/>
<dbReference type="RefSeq" id="WP_119525357.1">
    <property type="nucleotide sequence ID" value="NZ_NRHC01000070.1"/>
</dbReference>
<dbReference type="Proteomes" id="UP000265691">
    <property type="component" value="Unassembled WGS sequence"/>
</dbReference>
<proteinExistence type="predicted"/>
<dbReference type="InterPro" id="IPR011250">
    <property type="entry name" value="OMP/PagP_B-barrel"/>
</dbReference>
<dbReference type="EMBL" id="NRHC01000070">
    <property type="protein sequence ID" value="RIY32037.1"/>
    <property type="molecule type" value="Genomic_DNA"/>
</dbReference>
<evidence type="ECO:0000256" key="1">
    <source>
        <dbReference type="SAM" id="SignalP"/>
    </source>
</evidence>
<gene>
    <name evidence="2" type="ORF">CKF54_05465</name>
</gene>
<keyword evidence="1" id="KW-0732">Signal</keyword>
<protein>
    <recommendedName>
        <fullName evidence="4">Outer membrane protein beta-barrel domain-containing protein</fullName>
    </recommendedName>
</protein>
<feature type="chain" id="PRO_5017283632" description="Outer membrane protein beta-barrel domain-containing protein" evidence="1">
    <location>
        <begin position="24"/>
        <end position="215"/>
    </location>
</feature>
<keyword evidence="3" id="KW-1185">Reference proteome</keyword>
<sequence length="215" mass="23455">MKLVKSLAALTLVAGVFAQTANATTFADEKFRFDANLGFKVSHFSVKDSSTNYNPGSFQLNLSGHYFFFNNDKVAVGGGLEVGGSVGTYTVGSTNNHYYSSTYESTDERTGSRRFTDYNAGLSLLTQFRIENSGFVPYAQFSVGYQVADLRNTRSSADRSFKYKGVYVKLGGGVSWSNGFTAGVYVSYAPNMKSDEVVETKASNKVVGAQFGWKF</sequence>
<evidence type="ECO:0000313" key="2">
    <source>
        <dbReference type="EMBL" id="RIY32037.1"/>
    </source>
</evidence>
<accession>A0A3A1Y7C8</accession>
<name>A0A3A1Y7C8_9GAMM</name>
<dbReference type="SUPFAM" id="SSF56925">
    <property type="entry name" value="OMPA-like"/>
    <property type="match status" value="1"/>
</dbReference>
<evidence type="ECO:0008006" key="4">
    <source>
        <dbReference type="Google" id="ProtNLM"/>
    </source>
</evidence>
<organism evidence="2 3">
    <name type="scientific">Psittacicella hinzii</name>
    <dbReference type="NCBI Taxonomy" id="2028575"/>
    <lineage>
        <taxon>Bacteria</taxon>
        <taxon>Pseudomonadati</taxon>
        <taxon>Pseudomonadota</taxon>
        <taxon>Gammaproteobacteria</taxon>
        <taxon>Pasteurellales</taxon>
        <taxon>Psittacicellaceae</taxon>
        <taxon>Psittacicella</taxon>
    </lineage>
</organism>
<dbReference type="AlphaFoldDB" id="A0A3A1Y7C8"/>
<evidence type="ECO:0000313" key="3">
    <source>
        <dbReference type="Proteomes" id="UP000265691"/>
    </source>
</evidence>
<feature type="signal peptide" evidence="1">
    <location>
        <begin position="1"/>
        <end position="23"/>
    </location>
</feature>